<dbReference type="InterPro" id="IPR050680">
    <property type="entry name" value="YpeA/RimI_acetyltransf"/>
</dbReference>
<keyword evidence="5" id="KW-1185">Reference proteome</keyword>
<dbReference type="RefSeq" id="WP_311346473.1">
    <property type="nucleotide sequence ID" value="NZ_JAVREI010000015.1"/>
</dbReference>
<accession>A0ABU2KBV8</accession>
<evidence type="ECO:0000256" key="2">
    <source>
        <dbReference type="ARBA" id="ARBA00023315"/>
    </source>
</evidence>
<sequence length="186" mass="20019">MALGYMVRPVRGDEWRAVKALRLEALSDEAAPMAFLQTHEVAAAWPDGFWRDRVRSSSVEAGEGARARQFVAVADDGSWVGSALALVEQPGDVAFEGAVTDRPGGHVVAVYVAPAHRGAGVLAQLLDAAAGWFRERGLPRAHLFVHVDNARARRAYEKSGFRATGTRITTVAGNELELERELSGEG</sequence>
<keyword evidence="2" id="KW-0012">Acyltransferase</keyword>
<dbReference type="InterPro" id="IPR016181">
    <property type="entry name" value="Acyl_CoA_acyltransferase"/>
</dbReference>
<evidence type="ECO:0000256" key="1">
    <source>
        <dbReference type="ARBA" id="ARBA00022679"/>
    </source>
</evidence>
<dbReference type="Proteomes" id="UP001183222">
    <property type="component" value="Unassembled WGS sequence"/>
</dbReference>
<organism evidence="4 5">
    <name type="scientific">Blastococcus goldschmidtiae</name>
    <dbReference type="NCBI Taxonomy" id="3075546"/>
    <lineage>
        <taxon>Bacteria</taxon>
        <taxon>Bacillati</taxon>
        <taxon>Actinomycetota</taxon>
        <taxon>Actinomycetes</taxon>
        <taxon>Geodermatophilales</taxon>
        <taxon>Geodermatophilaceae</taxon>
        <taxon>Blastococcus</taxon>
    </lineage>
</organism>
<dbReference type="InterPro" id="IPR000182">
    <property type="entry name" value="GNAT_dom"/>
</dbReference>
<gene>
    <name evidence="4" type="ORF">RM425_17350</name>
</gene>
<dbReference type="PANTHER" id="PTHR43420:SF44">
    <property type="entry name" value="ACETYLTRANSFERASE YPEA"/>
    <property type="match status" value="1"/>
</dbReference>
<protein>
    <submittedName>
        <fullName evidence="4">GNAT family N-acetyltransferase</fullName>
    </submittedName>
</protein>
<reference evidence="5" key="1">
    <citation type="submission" date="2023-07" db="EMBL/GenBank/DDBJ databases">
        <title>30 novel species of actinomycetes from the DSMZ collection.</title>
        <authorList>
            <person name="Nouioui I."/>
        </authorList>
    </citation>
    <scope>NUCLEOTIDE SEQUENCE [LARGE SCALE GENOMIC DNA]</scope>
    <source>
        <strain evidence="5">DSM 46792</strain>
    </source>
</reference>
<dbReference type="Gene3D" id="3.40.630.30">
    <property type="match status" value="1"/>
</dbReference>
<evidence type="ECO:0000313" key="5">
    <source>
        <dbReference type="Proteomes" id="UP001183222"/>
    </source>
</evidence>
<proteinExistence type="predicted"/>
<dbReference type="CDD" id="cd04301">
    <property type="entry name" value="NAT_SF"/>
    <property type="match status" value="1"/>
</dbReference>
<evidence type="ECO:0000313" key="4">
    <source>
        <dbReference type="EMBL" id="MDT0277668.1"/>
    </source>
</evidence>
<dbReference type="PANTHER" id="PTHR43420">
    <property type="entry name" value="ACETYLTRANSFERASE"/>
    <property type="match status" value="1"/>
</dbReference>
<feature type="domain" description="N-acetyltransferase" evidence="3">
    <location>
        <begin position="5"/>
        <end position="183"/>
    </location>
</feature>
<dbReference type="EMBL" id="JAVREI010000015">
    <property type="protein sequence ID" value="MDT0277668.1"/>
    <property type="molecule type" value="Genomic_DNA"/>
</dbReference>
<comment type="caution">
    <text evidence="4">The sequence shown here is derived from an EMBL/GenBank/DDBJ whole genome shotgun (WGS) entry which is preliminary data.</text>
</comment>
<keyword evidence="1" id="KW-0808">Transferase</keyword>
<dbReference type="Pfam" id="PF00583">
    <property type="entry name" value="Acetyltransf_1"/>
    <property type="match status" value="1"/>
</dbReference>
<dbReference type="SUPFAM" id="SSF55729">
    <property type="entry name" value="Acyl-CoA N-acyltransferases (Nat)"/>
    <property type="match status" value="1"/>
</dbReference>
<name>A0ABU2KBV8_9ACTN</name>
<evidence type="ECO:0000259" key="3">
    <source>
        <dbReference type="PROSITE" id="PS51186"/>
    </source>
</evidence>
<dbReference type="PROSITE" id="PS51186">
    <property type="entry name" value="GNAT"/>
    <property type="match status" value="1"/>
</dbReference>